<reference evidence="1" key="1">
    <citation type="submission" date="2021-09" db="EMBL/GenBank/DDBJ databases">
        <title>Comparative genomics of Edwardsiella genus reveals species-based diversity.</title>
        <authorList>
            <person name="Tekedar H.C."/>
            <person name="Kumru S."/>
            <person name="Waldbieser G.C."/>
            <person name="Reichley S.R."/>
            <person name="Lawrence M.L."/>
            <person name="Griffin M.J."/>
        </authorList>
    </citation>
    <scope>NUCLEOTIDE SEQUENCE</scope>
    <source>
        <strain evidence="1">ATCC 15947</strain>
    </source>
</reference>
<accession>A0AC61THC0</accession>
<keyword evidence="2" id="KW-1185">Reference proteome</keyword>
<gene>
    <name evidence="1" type="ORF">DCL27_15695</name>
</gene>
<protein>
    <submittedName>
        <fullName evidence="1">Uncharacterized protein</fullName>
    </submittedName>
</protein>
<dbReference type="Proteomes" id="UP000245918">
    <property type="component" value="Chromosome"/>
</dbReference>
<evidence type="ECO:0000313" key="2">
    <source>
        <dbReference type="Proteomes" id="UP000245918"/>
    </source>
</evidence>
<dbReference type="EMBL" id="CP084506">
    <property type="protein sequence ID" value="UCQ00040.1"/>
    <property type="molecule type" value="Genomic_DNA"/>
</dbReference>
<proteinExistence type="predicted"/>
<organism evidence="1 2">
    <name type="scientific">Edwardsiella tarda ATCC 15947 = NBRC 105688</name>
    <dbReference type="NCBI Taxonomy" id="667121"/>
    <lineage>
        <taxon>Bacteria</taxon>
        <taxon>Pseudomonadati</taxon>
        <taxon>Pseudomonadota</taxon>
        <taxon>Gammaproteobacteria</taxon>
        <taxon>Enterobacterales</taxon>
        <taxon>Hafniaceae</taxon>
        <taxon>Edwardsiella</taxon>
    </lineage>
</organism>
<name>A0AC61THC0_EDWTA</name>
<evidence type="ECO:0000313" key="1">
    <source>
        <dbReference type="EMBL" id="UCQ00040.1"/>
    </source>
</evidence>
<sequence length="124" mass="13874">MQQKNSILRLFAHKTRKVGSSTLLHRFDTAGVYRSQQHIAHKHSPKQGKKKAYCSPLNRTLYVTFATLARVGSRLTTVPQATRSRLHGQIAATLGKKRCTLSEAVYNKRLDFSGVGVRAVSILR</sequence>